<reference evidence="1 2" key="1">
    <citation type="submission" date="2013-07" db="EMBL/GenBank/DDBJ databases">
        <title>Comparative Genomic and Metabolomic Analysis of Twelve Strains of Pseudoalteromonas luteoviolacea.</title>
        <authorList>
            <person name="Vynne N.G."/>
            <person name="Mansson M."/>
            <person name="Gram L."/>
        </authorList>
    </citation>
    <scope>NUCLEOTIDE SEQUENCE [LARGE SCALE GENOMIC DNA]</scope>
    <source>
        <strain evidence="1 2">DSM 6061</strain>
    </source>
</reference>
<dbReference type="PATRIC" id="fig|1365250.3.peg.3696"/>
<dbReference type="PROSITE" id="PS51257">
    <property type="entry name" value="PROKAR_LIPOPROTEIN"/>
    <property type="match status" value="1"/>
</dbReference>
<name>A0A166VSF1_9GAMM</name>
<gene>
    <name evidence="1" type="ORF">N475_19945</name>
</gene>
<keyword evidence="2" id="KW-1185">Reference proteome</keyword>
<evidence type="ECO:0000313" key="1">
    <source>
        <dbReference type="EMBL" id="KZN33648.1"/>
    </source>
</evidence>
<organism evidence="1 2">
    <name type="scientific">Pseudoalteromonas luteoviolacea DSM 6061</name>
    <dbReference type="NCBI Taxonomy" id="1365250"/>
    <lineage>
        <taxon>Bacteria</taxon>
        <taxon>Pseudomonadati</taxon>
        <taxon>Pseudomonadota</taxon>
        <taxon>Gammaproteobacteria</taxon>
        <taxon>Alteromonadales</taxon>
        <taxon>Pseudoalteromonadaceae</taxon>
        <taxon>Pseudoalteromonas</taxon>
    </lineage>
</organism>
<dbReference type="Proteomes" id="UP000076643">
    <property type="component" value="Unassembled WGS sequence"/>
</dbReference>
<protein>
    <submittedName>
        <fullName evidence="1">Uncharacterized protein</fullName>
    </submittedName>
</protein>
<dbReference type="EMBL" id="AUYB01000122">
    <property type="protein sequence ID" value="KZN33648.1"/>
    <property type="molecule type" value="Genomic_DNA"/>
</dbReference>
<dbReference type="SUPFAM" id="SSF110296">
    <property type="entry name" value="Oligoxyloglucan reducing end-specific cellobiohydrolase"/>
    <property type="match status" value="1"/>
</dbReference>
<dbReference type="AlphaFoldDB" id="A0A166VSF1"/>
<proteinExistence type="predicted"/>
<accession>A0A166VSF1</accession>
<evidence type="ECO:0000313" key="2">
    <source>
        <dbReference type="Proteomes" id="UP000076643"/>
    </source>
</evidence>
<dbReference type="RefSeq" id="WP_063358245.1">
    <property type="nucleotide sequence ID" value="NZ_AQHB01000049.1"/>
</dbReference>
<comment type="caution">
    <text evidence="1">The sequence shown here is derived from an EMBL/GenBank/DDBJ whole genome shotgun (WGS) entry which is preliminary data.</text>
</comment>
<sequence length="596" mass="66718">MKQTLANAFLIVLISIFMVGCQTTTIHNTRINDNQPLKAGHGVVALELVNNTDRLAGYHKNWGEVIIIRIDNEEERKQAAIQKAKDKAKKNGKKFDPEKVEWEHDYYSLRANSKGTVDSQVFVGTMPEGDYIISVLYSFYSDGNVSSWINMPVFQSAGVFNVKNTQLTNLGTLVFQPLLNTKKASFWSTSTEQRAYVTRLEESTDLAPFVNHHYQNLYSSLDLSTVNSWKADPLSKLRSQLGLLSRKNAYGDKAISIQGSDNNMLAARFGQLHLIDSQGNLITETLPTASQITASTQYKDTLLVGSERGLLFTQSLAGQWQQHQPISATEAFVWLGSNGNFGYALSSSEKQHTLYRFAEIDKGWQKIGSFKKKDGNNWLVQNGGLFVFFDETGQPKVINDNKLLTYNEASGQWKSSKYQSFKKFSQLKSGELIALEVSQWDGYGDQVVSMDYGKTWHTVDRSLSLLGDRKTDASLPALIPGSRVISVGRIKENKKKGKKKLRIISAPLNKQGKNFTWQAHGEVKPNCTALLPELTQIETLFFLCDQGQVVKTSDYGVTWSSAVDIDIARMQSQYEAFLDARETDLAKNAEDKSTTN</sequence>